<evidence type="ECO:0000313" key="1">
    <source>
        <dbReference type="EMBL" id="GAA2596281.1"/>
    </source>
</evidence>
<sequence>MEDGDWQRLIDQLSNGDCTPFLGAGACHGTLPSGADLSTTWAASCDYPFTDTFDLARVMQYAAFTHGDAVYVKQLICRELESAAPPDFSSPIEPHALLAGFPLPVFITTNYDDYLAKALEEAGKQPRVALCPWSDHGVYDSELFDAVNELDDDPDRPLVYHLHGSWSKPHSLVLTERDYLEFLVNVAAAKNNDDRRLVPGPVLTALTSRPLLFIGYSLRDLTFLVLFYGLLRDIPGIHRRRNVSVQLPPPTNGASAGAAERAKNFMTSYFAEWNISIFWGSAAEFCAELRSRMGKTA</sequence>
<reference evidence="1 2" key="1">
    <citation type="journal article" date="2019" name="Int. J. Syst. Evol. Microbiol.">
        <title>The Global Catalogue of Microorganisms (GCM) 10K type strain sequencing project: providing services to taxonomists for standard genome sequencing and annotation.</title>
        <authorList>
            <consortium name="The Broad Institute Genomics Platform"/>
            <consortium name="The Broad Institute Genome Sequencing Center for Infectious Disease"/>
            <person name="Wu L."/>
            <person name="Ma J."/>
        </authorList>
    </citation>
    <scope>NUCLEOTIDE SEQUENCE [LARGE SCALE GENOMIC DNA]</scope>
    <source>
        <strain evidence="1 2">JCM 6833</strain>
    </source>
</reference>
<keyword evidence="2" id="KW-1185">Reference proteome</keyword>
<name>A0ABN3PPM3_9ACTN</name>
<dbReference type="EMBL" id="BAAATD010000004">
    <property type="protein sequence ID" value="GAA2596281.1"/>
    <property type="molecule type" value="Genomic_DNA"/>
</dbReference>
<accession>A0ABN3PPM3</accession>
<evidence type="ECO:0000313" key="2">
    <source>
        <dbReference type="Proteomes" id="UP001501509"/>
    </source>
</evidence>
<gene>
    <name evidence="1" type="ORF">GCM10010411_32160</name>
</gene>
<dbReference type="Proteomes" id="UP001501509">
    <property type="component" value="Unassembled WGS sequence"/>
</dbReference>
<protein>
    <recommendedName>
        <fullName evidence="3">SIR2-like domain-containing protein</fullName>
    </recommendedName>
</protein>
<evidence type="ECO:0008006" key="3">
    <source>
        <dbReference type="Google" id="ProtNLM"/>
    </source>
</evidence>
<dbReference type="RefSeq" id="WP_344541670.1">
    <property type="nucleotide sequence ID" value="NZ_BAAATD010000004.1"/>
</dbReference>
<organism evidence="1 2">
    <name type="scientific">Actinomadura fulvescens</name>
    <dbReference type="NCBI Taxonomy" id="46160"/>
    <lineage>
        <taxon>Bacteria</taxon>
        <taxon>Bacillati</taxon>
        <taxon>Actinomycetota</taxon>
        <taxon>Actinomycetes</taxon>
        <taxon>Streptosporangiales</taxon>
        <taxon>Thermomonosporaceae</taxon>
        <taxon>Actinomadura</taxon>
    </lineage>
</organism>
<comment type="caution">
    <text evidence="1">The sequence shown here is derived from an EMBL/GenBank/DDBJ whole genome shotgun (WGS) entry which is preliminary data.</text>
</comment>
<proteinExistence type="predicted"/>
<dbReference type="Pfam" id="PF13289">
    <property type="entry name" value="SIR2_2"/>
    <property type="match status" value="1"/>
</dbReference>